<organism evidence="2 3">
    <name type="scientific">Paramecium sonneborni</name>
    <dbReference type="NCBI Taxonomy" id="65129"/>
    <lineage>
        <taxon>Eukaryota</taxon>
        <taxon>Sar</taxon>
        <taxon>Alveolata</taxon>
        <taxon>Ciliophora</taxon>
        <taxon>Intramacronucleata</taxon>
        <taxon>Oligohymenophorea</taxon>
        <taxon>Peniculida</taxon>
        <taxon>Parameciidae</taxon>
        <taxon>Paramecium</taxon>
    </lineage>
</organism>
<accession>A0A8S1RRE7</accession>
<keyword evidence="1" id="KW-0812">Transmembrane</keyword>
<evidence type="ECO:0000256" key="1">
    <source>
        <dbReference type="SAM" id="Phobius"/>
    </source>
</evidence>
<evidence type="ECO:0000313" key="2">
    <source>
        <dbReference type="EMBL" id="CAD8129004.1"/>
    </source>
</evidence>
<comment type="caution">
    <text evidence="2">The sequence shown here is derived from an EMBL/GenBank/DDBJ whole genome shotgun (WGS) entry which is preliminary data.</text>
</comment>
<dbReference type="AlphaFoldDB" id="A0A8S1RRE7"/>
<dbReference type="EMBL" id="CAJJDN010000203">
    <property type="protein sequence ID" value="CAD8129004.1"/>
    <property type="molecule type" value="Genomic_DNA"/>
</dbReference>
<protein>
    <recommendedName>
        <fullName evidence="4">Transmembrane protein</fullName>
    </recommendedName>
</protein>
<dbReference type="Proteomes" id="UP000692954">
    <property type="component" value="Unassembled WGS sequence"/>
</dbReference>
<reference evidence="2" key="1">
    <citation type="submission" date="2021-01" db="EMBL/GenBank/DDBJ databases">
        <authorList>
            <consortium name="Genoscope - CEA"/>
            <person name="William W."/>
        </authorList>
    </citation>
    <scope>NUCLEOTIDE SEQUENCE</scope>
</reference>
<gene>
    <name evidence="2" type="ORF">PSON_ATCC_30995.1.T2030022</name>
</gene>
<keyword evidence="3" id="KW-1185">Reference proteome</keyword>
<feature type="transmembrane region" description="Helical" evidence="1">
    <location>
        <begin position="216"/>
        <end position="240"/>
    </location>
</feature>
<evidence type="ECO:0008006" key="4">
    <source>
        <dbReference type="Google" id="ProtNLM"/>
    </source>
</evidence>
<keyword evidence="1" id="KW-1133">Transmembrane helix</keyword>
<evidence type="ECO:0000313" key="3">
    <source>
        <dbReference type="Proteomes" id="UP000692954"/>
    </source>
</evidence>
<name>A0A8S1RRE7_9CILI</name>
<proteinExistence type="predicted"/>
<sequence>MIYTSTKALIYVEIFQSEVSKGPLKIKQVNPNNQYRDLVYQGNYLYQDTFHAQAGQQYFYRIENSDNFYTNFYFKYQVLTSSSDQDVYQLRDSQTPKAQFKKNKIFLSIPSFNQYQQTIYYKIIITSNLYDSNLIQCSFGDEELLSKMNTTNYYAIYYHKQTDYESKQQFVTDYLYQFDQDVLIYVFGFIQHRDFNQTVPYNSVYLAKTNEVDYKLLYILAPVIIFAFALLSILVAYLCLKKKRQSEQQSQNYGIENTEITLIMEPKQLYYTFQSWKYLMNTYKQIYHFINKFYLPYYQLYQKWYNPYLINQYQSLIKLFSFNINWIFFTQKQNFDQSNFSKLQNYY</sequence>
<keyword evidence="1" id="KW-0472">Membrane</keyword>